<dbReference type="AlphaFoldDB" id="A0A667WSJ6"/>
<feature type="region of interest" description="Disordered" evidence="1">
    <location>
        <begin position="51"/>
        <end position="73"/>
    </location>
</feature>
<dbReference type="Ensembl" id="ENSMMDT00005004742.1">
    <property type="protein sequence ID" value="ENSMMDP00005004623.1"/>
    <property type="gene ID" value="ENSMMDG00005002522.1"/>
</dbReference>
<proteinExistence type="predicted"/>
<evidence type="ECO:0000256" key="1">
    <source>
        <dbReference type="SAM" id="MobiDB-lite"/>
    </source>
</evidence>
<sequence length="249" mass="28908">MTLFIQKFSTQLQTTKSEDFVHNIGATGMEQRIELRNLEARLRQRDSNALAEEQKNKVTSELKKTEEKTDEQRTGLGVTGNVIAEMERTINLAVDTAKRQSEKENKGRLLKIILYFELSKHKNISKVTWKLLQNAKLLVSELWVRFTDKVAFSVSAVFTKIGTSFQYNPTLGKFITAIRGLYYFRFTVFESCKWKVFVVHLCGNKQKIMSNWEQNNKEDMVFMHPPSGYLLYDDANNHNTFRGFPLLCM</sequence>
<dbReference type="InterPro" id="IPR001073">
    <property type="entry name" value="C1q_dom"/>
</dbReference>
<feature type="domain" description="C1q" evidence="2">
    <location>
        <begin position="143"/>
        <end position="249"/>
    </location>
</feature>
<name>A0A667WSJ6_9TELE</name>
<reference evidence="3" key="3">
    <citation type="submission" date="2025-09" db="UniProtKB">
        <authorList>
            <consortium name="Ensembl"/>
        </authorList>
    </citation>
    <scope>IDENTIFICATION</scope>
</reference>
<dbReference type="Proteomes" id="UP000472263">
    <property type="component" value="Chromosome 20"/>
</dbReference>
<keyword evidence="4" id="KW-1185">Reference proteome</keyword>
<reference evidence="3" key="1">
    <citation type="submission" date="2019-06" db="EMBL/GenBank/DDBJ databases">
        <authorList>
            <consortium name="Wellcome Sanger Institute Data Sharing"/>
        </authorList>
    </citation>
    <scope>NUCLEOTIDE SEQUENCE [LARGE SCALE GENOMIC DNA]</scope>
</reference>
<dbReference type="Gene3D" id="2.60.120.40">
    <property type="match status" value="1"/>
</dbReference>
<evidence type="ECO:0000313" key="4">
    <source>
        <dbReference type="Proteomes" id="UP000472263"/>
    </source>
</evidence>
<organism evidence="3 4">
    <name type="scientific">Myripristis murdjan</name>
    <name type="common">pinecone soldierfish</name>
    <dbReference type="NCBI Taxonomy" id="586833"/>
    <lineage>
        <taxon>Eukaryota</taxon>
        <taxon>Metazoa</taxon>
        <taxon>Chordata</taxon>
        <taxon>Craniata</taxon>
        <taxon>Vertebrata</taxon>
        <taxon>Euteleostomi</taxon>
        <taxon>Actinopterygii</taxon>
        <taxon>Neopterygii</taxon>
        <taxon>Teleostei</taxon>
        <taxon>Neoteleostei</taxon>
        <taxon>Acanthomorphata</taxon>
        <taxon>Holocentriformes</taxon>
        <taxon>Holocentridae</taxon>
        <taxon>Myripristis</taxon>
    </lineage>
</organism>
<dbReference type="InterPro" id="IPR008983">
    <property type="entry name" value="Tumour_necrosis_fac-like_dom"/>
</dbReference>
<dbReference type="InParanoid" id="A0A667WSJ6"/>
<dbReference type="SUPFAM" id="SSF49842">
    <property type="entry name" value="TNF-like"/>
    <property type="match status" value="1"/>
</dbReference>
<dbReference type="SMART" id="SM00110">
    <property type="entry name" value="C1Q"/>
    <property type="match status" value="1"/>
</dbReference>
<evidence type="ECO:0000313" key="3">
    <source>
        <dbReference type="Ensembl" id="ENSMMDP00005004623.1"/>
    </source>
</evidence>
<protein>
    <recommendedName>
        <fullName evidence="2">C1q domain-containing protein</fullName>
    </recommendedName>
</protein>
<reference evidence="3" key="2">
    <citation type="submission" date="2025-08" db="UniProtKB">
        <authorList>
            <consortium name="Ensembl"/>
        </authorList>
    </citation>
    <scope>IDENTIFICATION</scope>
</reference>
<accession>A0A667WSJ6</accession>
<evidence type="ECO:0000259" key="2">
    <source>
        <dbReference type="SMART" id="SM00110"/>
    </source>
</evidence>
<dbReference type="Pfam" id="PF00386">
    <property type="entry name" value="C1q"/>
    <property type="match status" value="1"/>
</dbReference>